<dbReference type="RefSeq" id="WP_061567277.1">
    <property type="nucleotide sequence ID" value="NZ_LQYV01000032.1"/>
</dbReference>
<proteinExistence type="predicted"/>
<feature type="coiled-coil region" evidence="1">
    <location>
        <begin position="131"/>
        <end position="172"/>
    </location>
</feature>
<accession>A0A150MUD5</accession>
<protein>
    <recommendedName>
        <fullName evidence="2">CTLH domain-containing protein</fullName>
    </recommendedName>
</protein>
<keyword evidence="1" id="KW-0175">Coiled coil</keyword>
<dbReference type="InterPro" id="IPR014054">
    <property type="entry name" value="Phage_regulatory_Rha"/>
</dbReference>
<dbReference type="PROSITE" id="PS50897">
    <property type="entry name" value="CTLH"/>
    <property type="match status" value="1"/>
</dbReference>
<name>A0A150MUD5_GEOSE</name>
<feature type="domain" description="CTLH" evidence="2">
    <location>
        <begin position="31"/>
        <end position="75"/>
    </location>
</feature>
<gene>
    <name evidence="3" type="ORF">B4109_1212</name>
</gene>
<dbReference type="PATRIC" id="fig|1422.18.peg.2594"/>
<dbReference type="AlphaFoldDB" id="A0A150MUD5"/>
<evidence type="ECO:0000259" key="2">
    <source>
        <dbReference type="PROSITE" id="PS50897"/>
    </source>
</evidence>
<reference evidence="3 4" key="1">
    <citation type="submission" date="2016-01" db="EMBL/GenBank/DDBJ databases">
        <title>Draft Genome Sequences of Seven Thermophilic Sporeformers Isolated from Foods.</title>
        <authorList>
            <person name="Berendsen E.M."/>
            <person name="Wells-Bennik M.H."/>
            <person name="Krawcyk A.O."/>
            <person name="De Jong A."/>
            <person name="Holsappel S."/>
            <person name="Eijlander R.T."/>
            <person name="Kuipers O.P."/>
        </authorList>
    </citation>
    <scope>NUCLEOTIDE SEQUENCE [LARGE SCALE GENOMIC DNA]</scope>
    <source>
        <strain evidence="3 4">B4109</strain>
    </source>
</reference>
<evidence type="ECO:0000313" key="3">
    <source>
        <dbReference type="EMBL" id="KYD28080.1"/>
    </source>
</evidence>
<evidence type="ECO:0000256" key="1">
    <source>
        <dbReference type="SAM" id="Coils"/>
    </source>
</evidence>
<comment type="caution">
    <text evidence="3">The sequence shown here is derived from an EMBL/GenBank/DDBJ whole genome shotgun (WGS) entry which is preliminary data.</text>
</comment>
<dbReference type="Proteomes" id="UP000075424">
    <property type="component" value="Unassembled WGS sequence"/>
</dbReference>
<dbReference type="Pfam" id="PF09669">
    <property type="entry name" value="Phage_pRha"/>
    <property type="match status" value="1"/>
</dbReference>
<dbReference type="NCBIfam" id="TIGR02681">
    <property type="entry name" value="phage_pRha"/>
    <property type="match status" value="1"/>
</dbReference>
<dbReference type="EMBL" id="LQYV01000032">
    <property type="protein sequence ID" value="KYD28080.1"/>
    <property type="molecule type" value="Genomic_DNA"/>
</dbReference>
<evidence type="ECO:0000313" key="4">
    <source>
        <dbReference type="Proteomes" id="UP000075424"/>
    </source>
</evidence>
<dbReference type="InterPro" id="IPR006595">
    <property type="entry name" value="CTLH_C"/>
</dbReference>
<sequence length="259" mass="30495">MNDLVFIQNDQVLTDSLTIAETFGKEHKNVKRDIEEVISKIGELKNDEEAKRLRINFDTLKFERIEYIDVRNRTQTKYLLNFDAFMLVTMGYTTQRAMLVKVGYINAFNRMKEELQRRQQAFQPKTTAEMLLMYAQQMVETERKLKALEEDNARQNSRIEQLENKIEKRLTEEFEMQLVTPTQIGKMFEPALSGKEVNKLLQKAGLQWRVGGEWVATVEGKKYSSSEPIQLENGKMVYQLKWQRRVKEIIQAEMEVVVK</sequence>
<organism evidence="3 4">
    <name type="scientific">Geobacillus stearothermophilus</name>
    <name type="common">Bacillus stearothermophilus</name>
    <dbReference type="NCBI Taxonomy" id="1422"/>
    <lineage>
        <taxon>Bacteria</taxon>
        <taxon>Bacillati</taxon>
        <taxon>Bacillota</taxon>
        <taxon>Bacilli</taxon>
        <taxon>Bacillales</taxon>
        <taxon>Anoxybacillaceae</taxon>
        <taxon>Geobacillus</taxon>
    </lineage>
</organism>